<evidence type="ECO:0000256" key="4">
    <source>
        <dbReference type="ARBA" id="ARBA00022989"/>
    </source>
</evidence>
<sequence>MAMMLVLANEIFVFPPQATLSLFKDIWLNSFLFGLYSSLFVHGIAAGIAFIKLRKHPRAIFFPILILIVGVISPLTYGVISNAAFAGVLKAAQFDLAPIYCLAWGVVQTFSIVFISFTRLLFTL</sequence>
<accession>A0A7J7IV87</accession>
<reference evidence="7" key="1">
    <citation type="submission" date="2020-06" db="EMBL/GenBank/DDBJ databases">
        <title>Draft genome of Bugula neritina, a colonial animal packing powerful symbionts and potential medicines.</title>
        <authorList>
            <person name="Rayko M."/>
        </authorList>
    </citation>
    <scope>NUCLEOTIDE SEQUENCE [LARGE SCALE GENOMIC DNA]</scope>
    <source>
        <strain evidence="7">Kwan_BN1</strain>
    </source>
</reference>
<dbReference type="PANTHER" id="PTHR22779">
    <property type="entry name" value="SD17342P"/>
    <property type="match status" value="1"/>
</dbReference>
<organism evidence="7 8">
    <name type="scientific">Bugula neritina</name>
    <name type="common">Brown bryozoan</name>
    <name type="synonym">Sertularia neritina</name>
    <dbReference type="NCBI Taxonomy" id="10212"/>
    <lineage>
        <taxon>Eukaryota</taxon>
        <taxon>Metazoa</taxon>
        <taxon>Spiralia</taxon>
        <taxon>Lophotrochozoa</taxon>
        <taxon>Bryozoa</taxon>
        <taxon>Gymnolaemata</taxon>
        <taxon>Cheilostomatida</taxon>
        <taxon>Flustrina</taxon>
        <taxon>Buguloidea</taxon>
        <taxon>Bugulidae</taxon>
        <taxon>Bugula</taxon>
    </lineage>
</organism>
<keyword evidence="8" id="KW-1185">Reference proteome</keyword>
<feature type="transmembrane region" description="Helical" evidence="6">
    <location>
        <begin position="97"/>
        <end position="122"/>
    </location>
</feature>
<keyword evidence="4 6" id="KW-1133">Transmembrane helix</keyword>
<dbReference type="OrthoDB" id="13807at2759"/>
<proteinExistence type="inferred from homology"/>
<evidence type="ECO:0000313" key="7">
    <source>
        <dbReference type="EMBL" id="KAF6017128.1"/>
    </source>
</evidence>
<name>A0A7J7IV87_BUGNE</name>
<evidence type="ECO:0000256" key="6">
    <source>
        <dbReference type="SAM" id="Phobius"/>
    </source>
</evidence>
<dbReference type="InterPro" id="IPR019334">
    <property type="entry name" value="TMEM170A/B/YPR153W-like"/>
</dbReference>
<evidence type="ECO:0000256" key="2">
    <source>
        <dbReference type="ARBA" id="ARBA00006325"/>
    </source>
</evidence>
<protein>
    <submittedName>
        <fullName evidence="7">Uncharacterized protein</fullName>
    </submittedName>
</protein>
<dbReference type="Proteomes" id="UP000593567">
    <property type="component" value="Unassembled WGS sequence"/>
</dbReference>
<feature type="transmembrane region" description="Helical" evidence="6">
    <location>
        <begin position="60"/>
        <end position="85"/>
    </location>
</feature>
<comment type="subcellular location">
    <subcellularLocation>
        <location evidence="1">Membrane</location>
        <topology evidence="1">Multi-pass membrane protein</topology>
    </subcellularLocation>
</comment>
<evidence type="ECO:0000256" key="1">
    <source>
        <dbReference type="ARBA" id="ARBA00004141"/>
    </source>
</evidence>
<dbReference type="PANTHER" id="PTHR22779:SF6">
    <property type="entry name" value="SD17342P"/>
    <property type="match status" value="1"/>
</dbReference>
<evidence type="ECO:0000313" key="8">
    <source>
        <dbReference type="Proteomes" id="UP000593567"/>
    </source>
</evidence>
<dbReference type="GO" id="GO:0016020">
    <property type="term" value="C:membrane"/>
    <property type="evidence" value="ECO:0007669"/>
    <property type="project" value="UniProtKB-SubCell"/>
</dbReference>
<evidence type="ECO:0000256" key="5">
    <source>
        <dbReference type="ARBA" id="ARBA00023136"/>
    </source>
</evidence>
<evidence type="ECO:0000256" key="3">
    <source>
        <dbReference type="ARBA" id="ARBA00022692"/>
    </source>
</evidence>
<gene>
    <name evidence="7" type="ORF">EB796_024579</name>
</gene>
<dbReference type="EMBL" id="VXIV02003429">
    <property type="protein sequence ID" value="KAF6017128.1"/>
    <property type="molecule type" value="Genomic_DNA"/>
</dbReference>
<comment type="similarity">
    <text evidence="2">Belongs to the TMEM170 family.</text>
</comment>
<keyword evidence="3 6" id="KW-0812">Transmembrane</keyword>
<keyword evidence="5 6" id="KW-0472">Membrane</keyword>
<dbReference type="AlphaFoldDB" id="A0A7J7IV87"/>
<dbReference type="Pfam" id="PF10190">
    <property type="entry name" value="Tmemb_170"/>
    <property type="match status" value="1"/>
</dbReference>
<feature type="transmembrane region" description="Helical" evidence="6">
    <location>
        <begin position="26"/>
        <end position="51"/>
    </location>
</feature>
<comment type="caution">
    <text evidence="7">The sequence shown here is derived from an EMBL/GenBank/DDBJ whole genome shotgun (WGS) entry which is preliminary data.</text>
</comment>